<dbReference type="InterPro" id="IPR049914">
    <property type="entry name" value="PHD1-3/5-6"/>
</dbReference>
<evidence type="ECO:0000259" key="8">
    <source>
        <dbReference type="Pfam" id="PF23121"/>
    </source>
</evidence>
<evidence type="ECO:0000259" key="7">
    <source>
        <dbReference type="Pfam" id="PF13456"/>
    </source>
</evidence>
<dbReference type="Gene3D" id="3.30.420.10">
    <property type="entry name" value="Ribonuclease H-like superfamily/Ribonuclease H"/>
    <property type="match status" value="1"/>
</dbReference>
<dbReference type="GO" id="GO:0004523">
    <property type="term" value="F:RNA-DNA hybrid ribonuclease activity"/>
    <property type="evidence" value="ECO:0007669"/>
    <property type="project" value="InterPro"/>
</dbReference>
<dbReference type="AlphaFoldDB" id="A0A398A3G4"/>
<dbReference type="InterPro" id="IPR036397">
    <property type="entry name" value="RNaseH_sf"/>
</dbReference>
<dbReference type="Pfam" id="PF23121">
    <property type="entry name" value="SPOC_AIPP2"/>
    <property type="match status" value="2"/>
</dbReference>
<evidence type="ECO:0000256" key="3">
    <source>
        <dbReference type="ARBA" id="ARBA00022833"/>
    </source>
</evidence>
<evidence type="ECO:0000256" key="2">
    <source>
        <dbReference type="ARBA" id="ARBA00022771"/>
    </source>
</evidence>
<keyword evidence="5" id="KW-0804">Transcription</keyword>
<dbReference type="GO" id="GO:0034244">
    <property type="term" value="P:negative regulation of transcription elongation by RNA polymerase II"/>
    <property type="evidence" value="ECO:0007669"/>
    <property type="project" value="InterPro"/>
</dbReference>
<dbReference type="Pfam" id="PF13456">
    <property type="entry name" value="RVT_3"/>
    <property type="match status" value="1"/>
</dbReference>
<keyword evidence="3" id="KW-0862">Zinc</keyword>
<feature type="domain" description="AIPP2-like SPOC-like" evidence="8">
    <location>
        <begin position="366"/>
        <end position="433"/>
    </location>
</feature>
<keyword evidence="1" id="KW-0479">Metal-binding</keyword>
<evidence type="ECO:0000313" key="10">
    <source>
        <dbReference type="Proteomes" id="UP000264353"/>
    </source>
</evidence>
<dbReference type="GO" id="GO:0003676">
    <property type="term" value="F:nucleic acid binding"/>
    <property type="evidence" value="ECO:0007669"/>
    <property type="project" value="InterPro"/>
</dbReference>
<reference evidence="9 10" key="1">
    <citation type="submission" date="2018-06" db="EMBL/GenBank/DDBJ databases">
        <title>WGS assembly of Brassica rapa FPsc.</title>
        <authorList>
            <person name="Bowman J."/>
            <person name="Kohchi T."/>
            <person name="Yamato K."/>
            <person name="Jenkins J."/>
            <person name="Shu S."/>
            <person name="Ishizaki K."/>
            <person name="Yamaoka S."/>
            <person name="Nishihama R."/>
            <person name="Nakamura Y."/>
            <person name="Berger F."/>
            <person name="Adam C."/>
            <person name="Aki S."/>
            <person name="Althoff F."/>
            <person name="Araki T."/>
            <person name="Arteaga-Vazquez M."/>
            <person name="Balasubrmanian S."/>
            <person name="Bauer D."/>
            <person name="Boehm C."/>
            <person name="Briginshaw L."/>
            <person name="Caballero-Perez J."/>
            <person name="Catarino B."/>
            <person name="Chen F."/>
            <person name="Chiyoda S."/>
            <person name="Chovatia M."/>
            <person name="Davies K."/>
            <person name="Delmans M."/>
            <person name="Demura T."/>
            <person name="Dierschke T."/>
            <person name="Dolan L."/>
            <person name="Dorantes-Acosta A."/>
            <person name="Eklund D."/>
            <person name="Florent S."/>
            <person name="Flores-Sandoval E."/>
            <person name="Fujiyama A."/>
            <person name="Fukuzawa H."/>
            <person name="Galik B."/>
            <person name="Grimanelli D."/>
            <person name="Grimwood J."/>
            <person name="Grossniklaus U."/>
            <person name="Hamada T."/>
            <person name="Haseloff J."/>
            <person name="Hetherington A."/>
            <person name="Higo A."/>
            <person name="Hirakawa Y."/>
            <person name="Hundley H."/>
            <person name="Ikeda Y."/>
            <person name="Inoue K."/>
            <person name="Inoue S."/>
            <person name="Ishida S."/>
            <person name="Jia Q."/>
            <person name="Kakita M."/>
            <person name="Kanazawa T."/>
            <person name="Kawai Y."/>
            <person name="Kawashima T."/>
            <person name="Kennedy M."/>
            <person name="Kinose K."/>
            <person name="Kinoshita T."/>
            <person name="Kohara Y."/>
            <person name="Koide E."/>
            <person name="Komatsu K."/>
            <person name="Kopischke S."/>
            <person name="Kubo M."/>
            <person name="Kyozuka J."/>
            <person name="Lagercrantz U."/>
            <person name="Lin S."/>
            <person name="Lindquist E."/>
            <person name="Lipzen A."/>
            <person name="Lu C."/>
            <person name="Luna E."/>
            <person name="Martienssen R."/>
            <person name="Minamino N."/>
            <person name="Mizutani M."/>
            <person name="Mizutani M."/>
            <person name="Mochizuki N."/>
            <person name="Monte I."/>
            <person name="Mosher R."/>
            <person name="Nagasaki H."/>
            <person name="Nakagami H."/>
            <person name="Naramoto S."/>
            <person name="Nishitani K."/>
            <person name="Ohtani M."/>
            <person name="Okamoto T."/>
            <person name="Okumura M."/>
            <person name="Phillips J."/>
            <person name="Pollak B."/>
            <person name="Reinders A."/>
            <person name="Roevekamp M."/>
            <person name="Sano R."/>
            <person name="Sawa S."/>
            <person name="Schmid M."/>
            <person name="Shirakawa M."/>
            <person name="Solano R."/>
            <person name="Spunde A."/>
            <person name="Suetsugu N."/>
            <person name="Sugano S."/>
            <person name="Sugiyama A."/>
            <person name="Sun R."/>
            <person name="Suzuki Y."/>
            <person name="Takenaka M."/>
            <person name="Takezawa D."/>
            <person name="Tomogane H."/>
            <person name="Tsuzuki M."/>
            <person name="Ueda T."/>
            <person name="Umeda M."/>
            <person name="Ward J."/>
            <person name="Watanabe Y."/>
            <person name="Yazaki K."/>
            <person name="Yokoyama R."/>
            <person name="Yoshitake Y."/>
            <person name="Yotsui I."/>
            <person name="Zachgo S."/>
            <person name="Schmutz J."/>
        </authorList>
    </citation>
    <scope>NUCLEOTIDE SEQUENCE [LARGE SCALE GENOMIC DNA]</scope>
    <source>
        <strain evidence="10">cv. B-3</strain>
    </source>
</reference>
<dbReference type="GO" id="GO:0008270">
    <property type="term" value="F:zinc ion binding"/>
    <property type="evidence" value="ECO:0007669"/>
    <property type="project" value="UniProtKB-KW"/>
</dbReference>
<keyword evidence="2" id="KW-0863">Zinc-finger</keyword>
<dbReference type="Proteomes" id="UP000264353">
    <property type="component" value="Chromosome A3"/>
</dbReference>
<evidence type="ECO:0000256" key="5">
    <source>
        <dbReference type="ARBA" id="ARBA00023163"/>
    </source>
</evidence>
<feature type="region of interest" description="Disordered" evidence="6">
    <location>
        <begin position="1"/>
        <end position="41"/>
    </location>
</feature>
<evidence type="ECO:0000256" key="1">
    <source>
        <dbReference type="ARBA" id="ARBA00022723"/>
    </source>
</evidence>
<feature type="region of interest" description="Disordered" evidence="6">
    <location>
        <begin position="480"/>
        <end position="499"/>
    </location>
</feature>
<organism evidence="9 10">
    <name type="scientific">Brassica campestris</name>
    <name type="common">Field mustard</name>
    <dbReference type="NCBI Taxonomy" id="3711"/>
    <lineage>
        <taxon>Eukaryota</taxon>
        <taxon>Viridiplantae</taxon>
        <taxon>Streptophyta</taxon>
        <taxon>Embryophyta</taxon>
        <taxon>Tracheophyta</taxon>
        <taxon>Spermatophyta</taxon>
        <taxon>Magnoliopsida</taxon>
        <taxon>eudicotyledons</taxon>
        <taxon>Gunneridae</taxon>
        <taxon>Pentapetalae</taxon>
        <taxon>rosids</taxon>
        <taxon>malvids</taxon>
        <taxon>Brassicales</taxon>
        <taxon>Brassicaceae</taxon>
        <taxon>Brassiceae</taxon>
        <taxon>Brassica</taxon>
    </lineage>
</organism>
<evidence type="ECO:0000256" key="6">
    <source>
        <dbReference type="SAM" id="MobiDB-lite"/>
    </source>
</evidence>
<feature type="domain" description="AIPP2-like SPOC-like" evidence="8">
    <location>
        <begin position="266"/>
        <end position="343"/>
    </location>
</feature>
<dbReference type="PANTHER" id="PTHR33304">
    <property type="match status" value="1"/>
</dbReference>
<dbReference type="InterPro" id="IPR002156">
    <property type="entry name" value="RNaseH_domain"/>
</dbReference>
<dbReference type="GO" id="GO:0140566">
    <property type="term" value="F:histone reader activity"/>
    <property type="evidence" value="ECO:0007669"/>
    <property type="project" value="InterPro"/>
</dbReference>
<feature type="domain" description="RNase H type-1" evidence="7">
    <location>
        <begin position="523"/>
        <end position="643"/>
    </location>
</feature>
<evidence type="ECO:0000313" key="9">
    <source>
        <dbReference type="EMBL" id="RID72331.1"/>
    </source>
</evidence>
<dbReference type="EMBL" id="CM010630">
    <property type="protein sequence ID" value="RID72331.1"/>
    <property type="molecule type" value="Genomic_DNA"/>
</dbReference>
<dbReference type="InterPro" id="IPR012337">
    <property type="entry name" value="RNaseH-like_sf"/>
</dbReference>
<feature type="region of interest" description="Disordered" evidence="6">
    <location>
        <begin position="53"/>
        <end position="159"/>
    </location>
</feature>
<name>A0A398A3G4_BRACM</name>
<protein>
    <submittedName>
        <fullName evidence="9">Uncharacterized protein</fullName>
    </submittedName>
</protein>
<accession>A0A398A3G4</accession>
<dbReference type="SUPFAM" id="SSF53098">
    <property type="entry name" value="Ribonuclease H-like"/>
    <property type="match status" value="1"/>
</dbReference>
<proteinExistence type="predicted"/>
<sequence length="675" mass="74413">MSPGHSKMPSESIKVVPGRSKLRVESSNPVARGTPMRRTSKVMLISPEEAVKLSSGFNQVLVPPVSESPRPKIARATSQSPRAKPARASCESPRPKPAPVTSETPRPVLAVQTSPEALRSVPDVGTPESPRPVPAVRTPEASRPVLTRPTFEPPRSVAAHSATGLRKKIVCGLPAMSLNTTTVRRRTNPRSFHQSTDGLPPSPRALQIRSRIKQQAATTATHTVEGTVVEVGDKAKDHDAKETCQPASNERISELLRYLPALHPTWKGRIVDSASLPEFDCEFCAKPASNISRKALRLSKAMPTLLEVELLPTGHILNDVFHRSPRLSDVELYLISDQKETERYSQKPFSTADKASHSYPIRVCFSSKREHAHLFEAMSTRNAMIKANINGTELLIFSSKLLDKTSQLTSVFICVAVFLKKQYKAENYLWGFFLHNKPSQAPVPGSSYQTDRDVVDMDIDTEYPTPNLALKLIAESQSIPSSSPVKRKREVNAPPPGFEKANKQVSVPPGFEKIWTPPLVTLNIHGTSNALSGLTGSAGLVRNESGKWVFGYSRCHKSISEAAAVLLAIYHGLKLLWDSGCRRIRLQTTSLDVLGALTTKPDLFYKRKSILGLCKDMILKSWECDVYHVAKEENSCAEWLASRLDGEQIQGLVFFEYPPLGLVDLLEKDRLAAIK</sequence>
<dbReference type="CDD" id="cd06222">
    <property type="entry name" value="RNase_H_like"/>
    <property type="match status" value="1"/>
</dbReference>
<gene>
    <name evidence="9" type="ORF">BRARA_C04227</name>
</gene>
<evidence type="ECO:0000256" key="4">
    <source>
        <dbReference type="ARBA" id="ARBA00023015"/>
    </source>
</evidence>
<keyword evidence="4" id="KW-0805">Transcription regulation</keyword>
<dbReference type="InterPro" id="IPR056280">
    <property type="entry name" value="AIPP2-like_SPOC"/>
</dbReference>
<dbReference type="InterPro" id="IPR044730">
    <property type="entry name" value="RNase_H-like_dom_plant"/>
</dbReference>
<dbReference type="PANTHER" id="PTHR33304:SF31">
    <property type="entry name" value="GB|AAF19536.1"/>
    <property type="match status" value="1"/>
</dbReference>